<dbReference type="OrthoDB" id="4070623at2"/>
<dbReference type="SUPFAM" id="SSF69279">
    <property type="entry name" value="Phage tail proteins"/>
    <property type="match status" value="1"/>
</dbReference>
<dbReference type="EMBL" id="PPCN01000010">
    <property type="protein sequence ID" value="POF29086.1"/>
    <property type="molecule type" value="Genomic_DNA"/>
</dbReference>
<comment type="caution">
    <text evidence="1">The sequence shown here is derived from an EMBL/GenBank/DDBJ whole genome shotgun (WGS) entry which is preliminary data.</text>
</comment>
<keyword evidence="2" id="KW-1185">Reference proteome</keyword>
<accession>A0A2S3UN13</accession>
<reference evidence="1 2" key="1">
    <citation type="submission" date="2018-01" db="EMBL/GenBank/DDBJ databases">
        <title>Genomic Encyclopedia of Archaeal and Bacterial Type Strains, Phase II (KMG-II): from individual species to whole genera.</title>
        <authorList>
            <person name="Goeker M."/>
        </authorList>
    </citation>
    <scope>NUCLEOTIDE SEQUENCE [LARGE SCALE GENOMIC DNA]</scope>
    <source>
        <strain evidence="1 2">DSM 17023</strain>
    </source>
</reference>
<organism evidence="1 2">
    <name type="scientific">Roseibium marinum</name>
    <dbReference type="NCBI Taxonomy" id="281252"/>
    <lineage>
        <taxon>Bacteria</taxon>
        <taxon>Pseudomonadati</taxon>
        <taxon>Pseudomonadota</taxon>
        <taxon>Alphaproteobacteria</taxon>
        <taxon>Hyphomicrobiales</taxon>
        <taxon>Stappiaceae</taxon>
        <taxon>Roseibium</taxon>
    </lineage>
</organism>
<name>A0A2S3UN13_9HYPH</name>
<dbReference type="RefSeq" id="WP_103224245.1">
    <property type="nucleotide sequence ID" value="NZ_PPCN01000010.1"/>
</dbReference>
<proteinExistence type="predicted"/>
<gene>
    <name evidence="1" type="ORF">CLV41_11090</name>
</gene>
<evidence type="ECO:0000313" key="2">
    <source>
        <dbReference type="Proteomes" id="UP000236959"/>
    </source>
</evidence>
<sequence length="372" mass="41143">MPVLASFLSVTLEGIDITDWVTAASVTEDDRRADEVTVTVADPQLFLADCLIEGSEIEVDLGYAEPNGHALLIRAVVTKVEVGYGTNGLPQVSLKGSDGSIRMGYEERKKKWKDTTVTAIVREIGERHGFTDITVRLDPDPDVDRKPLHQDGKTDLAFLQELARKYKAKCFVELNADGQEALYFIPERDVLAARRVDRLPLRYRLGPGSNLLSFSAKFDVSFVDRQKALHDVDDDGNDIVESEDTPPEIHIWYLDPTRLAVASPADRTRIEALYTAGTARKRAFQAEIAARRLTAGEVRRDPVEVSRRNAAEPTRTLGQSGSGSVIATIFMRAKSIVTIDGCAERDNGEWYVNSVTHAVGTRGFTTSFNCTR</sequence>
<protein>
    <submittedName>
        <fullName evidence="1">Phage protein D</fullName>
    </submittedName>
</protein>
<dbReference type="Pfam" id="PF05954">
    <property type="entry name" value="Phage_GPD"/>
    <property type="match status" value="1"/>
</dbReference>
<dbReference type="AlphaFoldDB" id="A0A2S3UN13"/>
<dbReference type="Gene3D" id="3.55.50.10">
    <property type="entry name" value="Baseplate protein-like domains"/>
    <property type="match status" value="1"/>
</dbReference>
<evidence type="ECO:0000313" key="1">
    <source>
        <dbReference type="EMBL" id="POF29086.1"/>
    </source>
</evidence>
<dbReference type="Proteomes" id="UP000236959">
    <property type="component" value="Unassembled WGS sequence"/>
</dbReference>